<dbReference type="PRINTS" id="PR01780">
    <property type="entry name" value="LANTIREGPROT"/>
</dbReference>
<dbReference type="InterPro" id="IPR008358">
    <property type="entry name" value="Sig_transdc_His_kin/Pase_MprB"/>
</dbReference>
<accession>A0A3E2WMA2</accession>
<dbReference type="InterPro" id="IPR003594">
    <property type="entry name" value="HATPase_dom"/>
</dbReference>
<evidence type="ECO:0000256" key="11">
    <source>
        <dbReference type="SAM" id="Phobius"/>
    </source>
</evidence>
<dbReference type="Gene3D" id="3.30.565.10">
    <property type="entry name" value="Histidine kinase-like ATPase, C-terminal domain"/>
    <property type="match status" value="1"/>
</dbReference>
<dbReference type="GeneID" id="93333823"/>
<dbReference type="SMART" id="SM00388">
    <property type="entry name" value="HisKA"/>
    <property type="match status" value="1"/>
</dbReference>
<keyword evidence="7 13" id="KW-0418">Kinase</keyword>
<feature type="transmembrane region" description="Helical" evidence="11">
    <location>
        <begin position="16"/>
        <end position="45"/>
    </location>
</feature>
<dbReference type="InterPro" id="IPR050398">
    <property type="entry name" value="HssS/ArlS-like"/>
</dbReference>
<dbReference type="GO" id="GO:0005886">
    <property type="term" value="C:plasma membrane"/>
    <property type="evidence" value="ECO:0007669"/>
    <property type="project" value="TreeGrafter"/>
</dbReference>
<reference evidence="13 14" key="1">
    <citation type="submission" date="2018-08" db="EMBL/GenBank/DDBJ databases">
        <title>A genome reference for cultivated species of the human gut microbiota.</title>
        <authorList>
            <person name="Zou Y."/>
            <person name="Xue W."/>
            <person name="Luo G."/>
        </authorList>
    </citation>
    <scope>NUCLEOTIDE SEQUENCE [LARGE SCALE GENOMIC DNA]</scope>
    <source>
        <strain evidence="13 14">AF19-21</strain>
    </source>
</reference>
<dbReference type="EMBL" id="QVIA01000021">
    <property type="protein sequence ID" value="RGC28184.1"/>
    <property type="molecule type" value="Genomic_DNA"/>
</dbReference>
<evidence type="ECO:0000313" key="13">
    <source>
        <dbReference type="EMBL" id="RGC28184.1"/>
    </source>
</evidence>
<keyword evidence="8 11" id="KW-1133">Transmembrane helix</keyword>
<comment type="catalytic activity">
    <reaction evidence="1">
        <text>ATP + protein L-histidine = ADP + protein N-phospho-L-histidine.</text>
        <dbReference type="EC" id="2.7.13.3"/>
    </reaction>
</comment>
<feature type="transmembrane region" description="Helical" evidence="11">
    <location>
        <begin position="152"/>
        <end position="169"/>
    </location>
</feature>
<evidence type="ECO:0000256" key="4">
    <source>
        <dbReference type="ARBA" id="ARBA00022553"/>
    </source>
</evidence>
<dbReference type="SUPFAM" id="SSF55874">
    <property type="entry name" value="ATPase domain of HSP90 chaperone/DNA topoisomerase II/histidine kinase"/>
    <property type="match status" value="1"/>
</dbReference>
<dbReference type="Gene3D" id="1.10.287.130">
    <property type="match status" value="1"/>
</dbReference>
<evidence type="ECO:0000256" key="6">
    <source>
        <dbReference type="ARBA" id="ARBA00022692"/>
    </source>
</evidence>
<evidence type="ECO:0000313" key="14">
    <source>
        <dbReference type="Proteomes" id="UP000261111"/>
    </source>
</evidence>
<dbReference type="AlphaFoldDB" id="A0A3E2WMA2"/>
<evidence type="ECO:0000256" key="5">
    <source>
        <dbReference type="ARBA" id="ARBA00022679"/>
    </source>
</evidence>
<gene>
    <name evidence="13" type="ORF">DWX41_16775</name>
</gene>
<organism evidence="13 14">
    <name type="scientific">Hungatella hathewayi</name>
    <dbReference type="NCBI Taxonomy" id="154046"/>
    <lineage>
        <taxon>Bacteria</taxon>
        <taxon>Bacillati</taxon>
        <taxon>Bacillota</taxon>
        <taxon>Clostridia</taxon>
        <taxon>Lachnospirales</taxon>
        <taxon>Lachnospiraceae</taxon>
        <taxon>Hungatella</taxon>
    </lineage>
</organism>
<dbReference type="InterPro" id="IPR036890">
    <property type="entry name" value="HATPase_C_sf"/>
</dbReference>
<dbReference type="PANTHER" id="PTHR45528:SF8">
    <property type="entry name" value="HISTIDINE KINASE"/>
    <property type="match status" value="1"/>
</dbReference>
<evidence type="ECO:0000259" key="12">
    <source>
        <dbReference type="PROSITE" id="PS50109"/>
    </source>
</evidence>
<name>A0A3E2WMA2_9FIRM</name>
<keyword evidence="4" id="KW-0597">Phosphoprotein</keyword>
<dbReference type="InterPro" id="IPR003661">
    <property type="entry name" value="HisK_dim/P_dom"/>
</dbReference>
<evidence type="ECO:0000256" key="3">
    <source>
        <dbReference type="ARBA" id="ARBA00012438"/>
    </source>
</evidence>
<evidence type="ECO:0000256" key="1">
    <source>
        <dbReference type="ARBA" id="ARBA00000085"/>
    </source>
</evidence>
<keyword evidence="9" id="KW-0902">Two-component regulatory system</keyword>
<evidence type="ECO:0000256" key="10">
    <source>
        <dbReference type="ARBA" id="ARBA00023136"/>
    </source>
</evidence>
<dbReference type="SUPFAM" id="SSF47384">
    <property type="entry name" value="Homodimeric domain of signal transducing histidine kinase"/>
    <property type="match status" value="1"/>
</dbReference>
<dbReference type="RefSeq" id="WP_025657794.1">
    <property type="nucleotide sequence ID" value="NZ_QVIA01000021.1"/>
</dbReference>
<keyword evidence="6 11" id="KW-0812">Transmembrane</keyword>
<dbReference type="Pfam" id="PF02518">
    <property type="entry name" value="HATPase_c"/>
    <property type="match status" value="1"/>
</dbReference>
<protein>
    <recommendedName>
        <fullName evidence="3">histidine kinase</fullName>
        <ecNumber evidence="3">2.7.13.3</ecNumber>
    </recommendedName>
</protein>
<dbReference type="InterPro" id="IPR005467">
    <property type="entry name" value="His_kinase_dom"/>
</dbReference>
<dbReference type="EC" id="2.7.13.3" evidence="3"/>
<comment type="subcellular location">
    <subcellularLocation>
        <location evidence="2">Membrane</location>
        <topology evidence="2">Multi-pass membrane protein</topology>
    </subcellularLocation>
</comment>
<keyword evidence="5" id="KW-0808">Transferase</keyword>
<feature type="domain" description="Histidine kinase" evidence="12">
    <location>
        <begin position="241"/>
        <end position="456"/>
    </location>
</feature>
<dbReference type="Pfam" id="PF00512">
    <property type="entry name" value="HisKA"/>
    <property type="match status" value="1"/>
</dbReference>
<dbReference type="InterPro" id="IPR036097">
    <property type="entry name" value="HisK_dim/P_sf"/>
</dbReference>
<dbReference type="GO" id="GO:0000155">
    <property type="term" value="F:phosphorelay sensor kinase activity"/>
    <property type="evidence" value="ECO:0007669"/>
    <property type="project" value="InterPro"/>
</dbReference>
<dbReference type="SMART" id="SM00387">
    <property type="entry name" value="HATPase_c"/>
    <property type="match status" value="1"/>
</dbReference>
<dbReference type="PROSITE" id="PS50109">
    <property type="entry name" value="HIS_KIN"/>
    <property type="match status" value="1"/>
</dbReference>
<dbReference type="Proteomes" id="UP000261111">
    <property type="component" value="Unassembled WGS sequence"/>
</dbReference>
<proteinExistence type="predicted"/>
<evidence type="ECO:0000256" key="7">
    <source>
        <dbReference type="ARBA" id="ARBA00022777"/>
    </source>
</evidence>
<sequence length="468" mass="53282">MEMKRKVTVQSIFRRFLVWFCLMTAGLFLICVIMFGVLSAAGAVLPANYSEVALERRRTEIQEADIVTKEMIPDNCHYGVYSEDGTFLYGNLRQSSQEKVWKEYKRGGGGDGALGYLKYFPRDGEVCLAVYQLRAEFTNPLLKKILPGVPEGLFLLFIILFFIQSVLLIRRFGNVIRRELEAVKLVTEKVKLQNLDFEKPDSRIVEIDEVMESLVKMKEALEASLKQQWEMEENRRQQIRALAHDIKTPLTVIRGNTQLSCEAESLEESRECQEYILQETDRIEQYICILQEMLKSDGAVKLLEETVAIRGLAESFAENARVVASAFGRNLEVVISLISDYIISDRQMLLRAWENLLDNAVEYTPKGGNITIKLYEEEDRLCFRIEDSGPGFTEEDIRRGPEQFYQGDKSRNSKSHYGMGLFIVQSFAKQQGGRLTLGNAGTHKGACVCLEIGIRPACPEMDDKKNGK</sequence>
<evidence type="ECO:0000256" key="2">
    <source>
        <dbReference type="ARBA" id="ARBA00004141"/>
    </source>
</evidence>
<evidence type="ECO:0000256" key="8">
    <source>
        <dbReference type="ARBA" id="ARBA00022989"/>
    </source>
</evidence>
<evidence type="ECO:0000256" key="9">
    <source>
        <dbReference type="ARBA" id="ARBA00023012"/>
    </source>
</evidence>
<keyword evidence="10 11" id="KW-0472">Membrane</keyword>
<comment type="caution">
    <text evidence="13">The sequence shown here is derived from an EMBL/GenBank/DDBJ whole genome shotgun (WGS) entry which is preliminary data.</text>
</comment>
<dbReference type="PANTHER" id="PTHR45528">
    <property type="entry name" value="SENSOR HISTIDINE KINASE CPXA"/>
    <property type="match status" value="1"/>
</dbReference>
<dbReference type="CDD" id="cd00082">
    <property type="entry name" value="HisKA"/>
    <property type="match status" value="1"/>
</dbReference>